<dbReference type="STRING" id="411473.RUMCAL_01385"/>
<gene>
    <name evidence="1" type="ORF">RUMCAL_01385</name>
</gene>
<keyword evidence="2" id="KW-1185">Reference proteome</keyword>
<dbReference type="EMBL" id="AWVF01000175">
    <property type="protein sequence ID" value="ERJ96250.1"/>
    <property type="molecule type" value="Genomic_DNA"/>
</dbReference>
<proteinExistence type="predicted"/>
<dbReference type="RefSeq" id="WP_021682869.1">
    <property type="nucleotide sequence ID" value="NZ_KI260449.1"/>
</dbReference>
<dbReference type="Proteomes" id="UP000016662">
    <property type="component" value="Unassembled WGS sequence"/>
</dbReference>
<protein>
    <submittedName>
        <fullName evidence="1">Uncharacterized protein</fullName>
    </submittedName>
</protein>
<organism evidence="1 2">
    <name type="scientific">Ruminococcus callidus ATCC 27760</name>
    <dbReference type="NCBI Taxonomy" id="411473"/>
    <lineage>
        <taxon>Bacteria</taxon>
        <taxon>Bacillati</taxon>
        <taxon>Bacillota</taxon>
        <taxon>Clostridia</taxon>
        <taxon>Eubacteriales</taxon>
        <taxon>Oscillospiraceae</taxon>
        <taxon>Ruminococcus</taxon>
    </lineage>
</organism>
<dbReference type="AlphaFoldDB" id="U2KVZ2"/>
<reference evidence="1 2" key="1">
    <citation type="submission" date="2013-07" db="EMBL/GenBank/DDBJ databases">
        <authorList>
            <person name="Weinstock G."/>
            <person name="Sodergren E."/>
            <person name="Wylie T."/>
            <person name="Fulton L."/>
            <person name="Fulton R."/>
            <person name="Fronick C."/>
            <person name="O'Laughlin M."/>
            <person name="Godfrey J."/>
            <person name="Miner T."/>
            <person name="Herter B."/>
            <person name="Appelbaum E."/>
            <person name="Cordes M."/>
            <person name="Lek S."/>
            <person name="Wollam A."/>
            <person name="Pepin K.H."/>
            <person name="Palsikar V.B."/>
            <person name="Mitreva M."/>
            <person name="Wilson R.K."/>
        </authorList>
    </citation>
    <scope>NUCLEOTIDE SEQUENCE [LARGE SCALE GENOMIC DNA]</scope>
    <source>
        <strain evidence="1 2">ATCC 27760</strain>
    </source>
</reference>
<evidence type="ECO:0000313" key="2">
    <source>
        <dbReference type="Proteomes" id="UP000016662"/>
    </source>
</evidence>
<dbReference type="eggNOG" id="ENOG503251G">
    <property type="taxonomic scope" value="Bacteria"/>
</dbReference>
<dbReference type="OrthoDB" id="1820373at2"/>
<dbReference type="PATRIC" id="fig|411473.3.peg.1119"/>
<evidence type="ECO:0000313" key="1">
    <source>
        <dbReference type="EMBL" id="ERJ96250.1"/>
    </source>
</evidence>
<name>U2KVZ2_9FIRM</name>
<dbReference type="HOGENOM" id="CLU_1711936_0_0_9"/>
<accession>U2KVZ2</accession>
<sequence length="153" mass="17886">MSEYIFFVGDDYKCSNKEYVALPTDKGQQITVALTASGVPFKGSFDKKSFVFDYDSEYKESVDEIIENYTSDKYADIRRDVEEHRRDKDYLFFIPAVAKLLRMTEGTLRNRPHDIQLAVCKRYADYWGCDTYTMLRELKDVLSLTTKPEPNIK</sequence>
<comment type="caution">
    <text evidence="1">The sequence shown here is derived from an EMBL/GenBank/DDBJ whole genome shotgun (WGS) entry which is preliminary data.</text>
</comment>